<dbReference type="Pfam" id="PF00015">
    <property type="entry name" value="MCPsignal"/>
    <property type="match status" value="1"/>
</dbReference>
<feature type="domain" description="T-SNARE coiled-coil homology" evidence="9">
    <location>
        <begin position="487"/>
        <end position="549"/>
    </location>
</feature>
<dbReference type="Gene3D" id="6.10.340.10">
    <property type="match status" value="1"/>
</dbReference>
<evidence type="ECO:0000256" key="5">
    <source>
        <dbReference type="PROSITE-ProRule" id="PRU00284"/>
    </source>
</evidence>
<feature type="domain" description="Methyl-accepting transducer" evidence="8">
    <location>
        <begin position="328"/>
        <end position="571"/>
    </location>
</feature>
<feature type="transmembrane region" description="Helical" evidence="7">
    <location>
        <begin position="191"/>
        <end position="216"/>
    </location>
</feature>
<sequence>MMKFLKNAPLFVKLGLSLGLIVAVLIIMNVMSAFETSRVSDANKEVTEVNEIKDALHEASEGLTRQHNAVLYLLVTADRTALQEYQEGGDQYDRAIKTLKSKLEPGEAVYQDLVSLESNMQAWRSQYADVQLRLARNYVTLNQSKAMEVSGEPSDLFAEINKDVKKINDAIDLRFSTAASDVDNALTSMTVMMTVALIAGIAISVIAGLVMVRFVVRPIRKMTDAMTSIADGDLTRTVPSTDAGDEVGDMARAVEVFKENGIERQRLAERAKEQEEQERARLEAERQREAEERRIEAERQAEAMKRREEKEKLIVELITNFDESSKADFAKVADIVDMLSDASQQLTSASALTTQEAGNVVRAADESNGNVQSVASASEEMDNSVQEIAQQIDRSSKRTNEASEMVSRTRADMSALEDATTQIGNIMNLISDIAEQTNLLALNATIEAARAGDAGRGFAVVAGEVKSLANQTAKATGEIRSQIEAVQNQTSSVSKAMSEIETVTIEVTEMAAAIASAVEEQRAATQEISRSISHAAANTQEVSASISSVAEAARSNGEVAENVSHSSQDLKVSSDQIRSTTQDFIETIKSAALQE</sequence>
<dbReference type="Proteomes" id="UP000630923">
    <property type="component" value="Unassembled WGS sequence"/>
</dbReference>
<dbReference type="CDD" id="cd06225">
    <property type="entry name" value="HAMP"/>
    <property type="match status" value="1"/>
</dbReference>
<dbReference type="InterPro" id="IPR004089">
    <property type="entry name" value="MCPsignal_dom"/>
</dbReference>
<dbReference type="SMART" id="SM00283">
    <property type="entry name" value="MA"/>
    <property type="match status" value="1"/>
</dbReference>
<evidence type="ECO:0000256" key="6">
    <source>
        <dbReference type="SAM" id="MobiDB-lite"/>
    </source>
</evidence>
<keyword evidence="3 5" id="KW-0807">Transducer</keyword>
<evidence type="ECO:0000256" key="7">
    <source>
        <dbReference type="SAM" id="Phobius"/>
    </source>
</evidence>
<evidence type="ECO:0008006" key="13">
    <source>
        <dbReference type="Google" id="ProtNLM"/>
    </source>
</evidence>
<evidence type="ECO:0000256" key="4">
    <source>
        <dbReference type="ARBA" id="ARBA00029447"/>
    </source>
</evidence>
<feature type="region of interest" description="Disordered" evidence="6">
    <location>
        <begin position="391"/>
        <end position="411"/>
    </location>
</feature>
<accession>A0A919AZF3</accession>
<comment type="subcellular location">
    <subcellularLocation>
        <location evidence="1">Cell inner membrane</location>
        <topology evidence="1">Multi-pass membrane protein</topology>
    </subcellularLocation>
</comment>
<keyword evidence="2" id="KW-1003">Cell membrane</keyword>
<reference evidence="11" key="2">
    <citation type="submission" date="2020-09" db="EMBL/GenBank/DDBJ databases">
        <authorList>
            <person name="Sun Q."/>
            <person name="Kim S."/>
        </authorList>
    </citation>
    <scope>NUCLEOTIDE SEQUENCE</scope>
    <source>
        <strain evidence="11">KCTC 42590</strain>
    </source>
</reference>
<dbReference type="RefSeq" id="WP_191254045.1">
    <property type="nucleotide sequence ID" value="NZ_BNCI01000002.1"/>
</dbReference>
<dbReference type="PROSITE" id="PS50111">
    <property type="entry name" value="CHEMOTAXIS_TRANSDUC_2"/>
    <property type="match status" value="1"/>
</dbReference>
<keyword evidence="7" id="KW-1133">Transmembrane helix</keyword>
<dbReference type="PANTHER" id="PTHR32089">
    <property type="entry name" value="METHYL-ACCEPTING CHEMOTAXIS PROTEIN MCPB"/>
    <property type="match status" value="1"/>
</dbReference>
<dbReference type="PROSITE" id="PS50192">
    <property type="entry name" value="T_SNARE"/>
    <property type="match status" value="1"/>
</dbReference>
<dbReference type="AlphaFoldDB" id="A0A919AZF3"/>
<reference evidence="11" key="1">
    <citation type="journal article" date="2014" name="Int. J. Syst. Evol. Microbiol.">
        <title>Complete genome sequence of Corynebacterium casei LMG S-19264T (=DSM 44701T), isolated from a smear-ripened cheese.</title>
        <authorList>
            <consortium name="US DOE Joint Genome Institute (JGI-PGF)"/>
            <person name="Walter F."/>
            <person name="Albersmeier A."/>
            <person name="Kalinowski J."/>
            <person name="Ruckert C."/>
        </authorList>
    </citation>
    <scope>NUCLEOTIDE SEQUENCE</scope>
    <source>
        <strain evidence="11">KCTC 42590</strain>
    </source>
</reference>
<evidence type="ECO:0000256" key="2">
    <source>
        <dbReference type="ARBA" id="ARBA00022519"/>
    </source>
</evidence>
<dbReference type="Pfam" id="PF00672">
    <property type="entry name" value="HAMP"/>
    <property type="match status" value="1"/>
</dbReference>
<dbReference type="GO" id="GO:0005886">
    <property type="term" value="C:plasma membrane"/>
    <property type="evidence" value="ECO:0007669"/>
    <property type="project" value="UniProtKB-SubCell"/>
</dbReference>
<dbReference type="PROSITE" id="PS50885">
    <property type="entry name" value="HAMP"/>
    <property type="match status" value="1"/>
</dbReference>
<dbReference type="Pfam" id="PF05227">
    <property type="entry name" value="CHASE3"/>
    <property type="match status" value="1"/>
</dbReference>
<dbReference type="EMBL" id="BNCI01000002">
    <property type="protein sequence ID" value="GHF31206.1"/>
    <property type="molecule type" value="Genomic_DNA"/>
</dbReference>
<dbReference type="InterPro" id="IPR003660">
    <property type="entry name" value="HAMP_dom"/>
</dbReference>
<keyword evidence="7" id="KW-0812">Transmembrane</keyword>
<gene>
    <name evidence="11" type="ORF">GCM10017044_28340</name>
</gene>
<dbReference type="InterPro" id="IPR000727">
    <property type="entry name" value="T_SNARE_dom"/>
</dbReference>
<evidence type="ECO:0000259" key="10">
    <source>
        <dbReference type="PROSITE" id="PS50885"/>
    </source>
</evidence>
<comment type="caution">
    <text evidence="11">The sequence shown here is derived from an EMBL/GenBank/DDBJ whole genome shotgun (WGS) entry which is preliminary data.</text>
</comment>
<feature type="compositionally biased region" description="Basic and acidic residues" evidence="6">
    <location>
        <begin position="394"/>
        <end position="411"/>
    </location>
</feature>
<evidence type="ECO:0000313" key="12">
    <source>
        <dbReference type="Proteomes" id="UP000630923"/>
    </source>
</evidence>
<keyword evidence="7" id="KW-0472">Membrane</keyword>
<protein>
    <recommendedName>
        <fullName evidence="13">Methyl-accepting chemotaxis protein</fullName>
    </recommendedName>
</protein>
<dbReference type="InterPro" id="IPR007891">
    <property type="entry name" value="CHASE3"/>
</dbReference>
<dbReference type="Gene3D" id="1.10.287.950">
    <property type="entry name" value="Methyl-accepting chemotaxis protein"/>
    <property type="match status" value="1"/>
</dbReference>
<dbReference type="SUPFAM" id="SSF58104">
    <property type="entry name" value="Methyl-accepting chemotaxis protein (MCP) signaling domain"/>
    <property type="match status" value="1"/>
</dbReference>
<dbReference type="GO" id="GO:0007165">
    <property type="term" value="P:signal transduction"/>
    <property type="evidence" value="ECO:0007669"/>
    <property type="project" value="UniProtKB-KW"/>
</dbReference>
<proteinExistence type="inferred from homology"/>
<evidence type="ECO:0000256" key="1">
    <source>
        <dbReference type="ARBA" id="ARBA00004429"/>
    </source>
</evidence>
<name>A0A919AZF3_9PROT</name>
<comment type="similarity">
    <text evidence="4">Belongs to the methyl-accepting chemotaxis (MCP) protein family.</text>
</comment>
<evidence type="ECO:0000259" key="8">
    <source>
        <dbReference type="PROSITE" id="PS50111"/>
    </source>
</evidence>
<organism evidence="11 12">
    <name type="scientific">Kordiimonas sediminis</name>
    <dbReference type="NCBI Taxonomy" id="1735581"/>
    <lineage>
        <taxon>Bacteria</taxon>
        <taxon>Pseudomonadati</taxon>
        <taxon>Pseudomonadota</taxon>
        <taxon>Alphaproteobacteria</taxon>
        <taxon>Kordiimonadales</taxon>
        <taxon>Kordiimonadaceae</taxon>
        <taxon>Kordiimonas</taxon>
    </lineage>
</organism>
<feature type="region of interest" description="Disordered" evidence="6">
    <location>
        <begin position="268"/>
        <end position="290"/>
    </location>
</feature>
<feature type="domain" description="HAMP" evidence="10">
    <location>
        <begin position="213"/>
        <end position="266"/>
    </location>
</feature>
<evidence type="ECO:0000259" key="9">
    <source>
        <dbReference type="PROSITE" id="PS50192"/>
    </source>
</evidence>
<dbReference type="PANTHER" id="PTHR32089:SF112">
    <property type="entry name" value="LYSOZYME-LIKE PROTEIN-RELATED"/>
    <property type="match status" value="1"/>
</dbReference>
<evidence type="ECO:0000313" key="11">
    <source>
        <dbReference type="EMBL" id="GHF31206.1"/>
    </source>
</evidence>
<dbReference type="SMART" id="SM00304">
    <property type="entry name" value="HAMP"/>
    <property type="match status" value="1"/>
</dbReference>
<evidence type="ECO:0000256" key="3">
    <source>
        <dbReference type="ARBA" id="ARBA00023224"/>
    </source>
</evidence>
<feature type="region of interest" description="Disordered" evidence="6">
    <location>
        <begin position="557"/>
        <end position="576"/>
    </location>
</feature>
<feature type="compositionally biased region" description="Polar residues" evidence="6">
    <location>
        <begin position="563"/>
        <end position="576"/>
    </location>
</feature>
<keyword evidence="2" id="KW-0997">Cell inner membrane</keyword>
<keyword evidence="12" id="KW-1185">Reference proteome</keyword>